<name>A0AAU9SPV5_THLAR</name>
<dbReference type="Proteomes" id="UP000836841">
    <property type="component" value="Chromosome 6"/>
</dbReference>
<reference evidence="1 2" key="1">
    <citation type="submission" date="2022-03" db="EMBL/GenBank/DDBJ databases">
        <authorList>
            <person name="Nunn A."/>
            <person name="Chopra R."/>
            <person name="Nunn A."/>
            <person name="Contreras Garrido A."/>
        </authorList>
    </citation>
    <scope>NUCLEOTIDE SEQUENCE [LARGE SCALE GENOMIC DNA]</scope>
</reference>
<dbReference type="AlphaFoldDB" id="A0AAU9SPV5"/>
<sequence length="79" mass="9318">MRAAEEALAAKKYEEPSFELSGKLAEETSRYRGITLLFSEPSEARKPTQRWRLYVFKDGEPLNGKWKRRNQMEKLIEPE</sequence>
<dbReference type="Gene3D" id="2.60.200.20">
    <property type="match status" value="1"/>
</dbReference>
<proteinExistence type="predicted"/>
<evidence type="ECO:0000313" key="2">
    <source>
        <dbReference type="Proteomes" id="UP000836841"/>
    </source>
</evidence>
<accession>A0AAU9SPV5</accession>
<dbReference type="EMBL" id="OU466862">
    <property type="protein sequence ID" value="CAH2070512.1"/>
    <property type="molecule type" value="Genomic_DNA"/>
</dbReference>
<protein>
    <submittedName>
        <fullName evidence="1">Uncharacterized protein</fullName>
    </submittedName>
</protein>
<gene>
    <name evidence="1" type="ORF">TAV2_LOCUS22263</name>
</gene>
<organism evidence="1 2">
    <name type="scientific">Thlaspi arvense</name>
    <name type="common">Field penny-cress</name>
    <dbReference type="NCBI Taxonomy" id="13288"/>
    <lineage>
        <taxon>Eukaryota</taxon>
        <taxon>Viridiplantae</taxon>
        <taxon>Streptophyta</taxon>
        <taxon>Embryophyta</taxon>
        <taxon>Tracheophyta</taxon>
        <taxon>Spermatophyta</taxon>
        <taxon>Magnoliopsida</taxon>
        <taxon>eudicotyledons</taxon>
        <taxon>Gunneridae</taxon>
        <taxon>Pentapetalae</taxon>
        <taxon>rosids</taxon>
        <taxon>malvids</taxon>
        <taxon>Brassicales</taxon>
        <taxon>Brassicaceae</taxon>
        <taxon>Thlaspideae</taxon>
        <taxon>Thlaspi</taxon>
    </lineage>
</organism>
<keyword evidence="2" id="KW-1185">Reference proteome</keyword>
<evidence type="ECO:0000313" key="1">
    <source>
        <dbReference type="EMBL" id="CAH2070512.1"/>
    </source>
</evidence>